<dbReference type="Proteomes" id="UP001275664">
    <property type="component" value="Unassembled WGS sequence"/>
</dbReference>
<protein>
    <submittedName>
        <fullName evidence="2">Uncharacterized protein</fullName>
    </submittedName>
</protein>
<name>A0ABU4QSK0_9ENTR</name>
<dbReference type="InterPro" id="IPR058148">
    <property type="entry name" value="M949_RS01915-like_dom"/>
</dbReference>
<keyword evidence="3" id="KW-1185">Reference proteome</keyword>
<proteinExistence type="predicted"/>
<comment type="caution">
    <text evidence="2">The sequence shown here is derived from an EMBL/GenBank/DDBJ whole genome shotgun (WGS) entry which is preliminary data.</text>
</comment>
<evidence type="ECO:0000256" key="1">
    <source>
        <dbReference type="SAM" id="SignalP"/>
    </source>
</evidence>
<evidence type="ECO:0000313" key="2">
    <source>
        <dbReference type="EMBL" id="MDX6041228.1"/>
    </source>
</evidence>
<dbReference type="RefSeq" id="WP_319786312.1">
    <property type="nucleotide sequence ID" value="NZ_JAWXRD010000031.1"/>
</dbReference>
<sequence length="180" mass="20220">MILKTKITLALALMVSPVMSSFATTFTKEFERSDGIHKVKIDIYEESNADTKNSKITASEYVKDKKVWSLVDYVNKCPLDINMALIKDSFEIKKINGSFDAVLFSYTIGCVGGLDPVTVKYFAYENGMKHSLRGEERMVTPDGVIDDNVKPVPDANLKNNVLLFKYMTSNWNKASTVILE</sequence>
<accession>A0ABU4QSK0</accession>
<evidence type="ECO:0000313" key="3">
    <source>
        <dbReference type="Proteomes" id="UP001275664"/>
    </source>
</evidence>
<dbReference type="NCBIfam" id="NF046077">
    <property type="entry name" value="LPS_M949_RS01915"/>
    <property type="match status" value="1"/>
</dbReference>
<reference evidence="2 3" key="1">
    <citation type="submission" date="2023-11" db="EMBL/GenBank/DDBJ databases">
        <title>Scandinavium wanjuensis sp. nov., isolated from lettuce South Korea.</title>
        <authorList>
            <person name="Park J."/>
            <person name="Park S."/>
            <person name="Oh K.K."/>
            <person name="Cho G.S."/>
            <person name="Franz C.M.A.P."/>
        </authorList>
    </citation>
    <scope>NUCLEOTIDE SEQUENCE [LARGE SCALE GENOMIC DNA]</scope>
    <source>
        <strain evidence="2 3">V105_6</strain>
    </source>
</reference>
<gene>
    <name evidence="2" type="ORF">SIK69_13630</name>
</gene>
<feature type="chain" id="PRO_5047376517" evidence="1">
    <location>
        <begin position="24"/>
        <end position="180"/>
    </location>
</feature>
<dbReference type="EMBL" id="JAWXRD010000031">
    <property type="protein sequence ID" value="MDX6041228.1"/>
    <property type="molecule type" value="Genomic_DNA"/>
</dbReference>
<organism evidence="2 3">
    <name type="scientific">Scandinavium lactucae</name>
    <dbReference type="NCBI Taxonomy" id="3095028"/>
    <lineage>
        <taxon>Bacteria</taxon>
        <taxon>Pseudomonadati</taxon>
        <taxon>Pseudomonadota</taxon>
        <taxon>Gammaproteobacteria</taxon>
        <taxon>Enterobacterales</taxon>
        <taxon>Enterobacteriaceae</taxon>
        <taxon>Scandinavium</taxon>
    </lineage>
</organism>
<feature type="signal peptide" evidence="1">
    <location>
        <begin position="1"/>
        <end position="23"/>
    </location>
</feature>
<keyword evidence="1" id="KW-0732">Signal</keyword>